<evidence type="ECO:0000256" key="2">
    <source>
        <dbReference type="ARBA" id="ARBA00022643"/>
    </source>
</evidence>
<organism evidence="8 9">
    <name type="scientific">Lactiplantibacillus brownii</name>
    <dbReference type="NCBI Taxonomy" id="3069269"/>
    <lineage>
        <taxon>Bacteria</taxon>
        <taxon>Bacillati</taxon>
        <taxon>Bacillota</taxon>
        <taxon>Bacilli</taxon>
        <taxon>Lactobacillales</taxon>
        <taxon>Lactobacillaceae</taxon>
        <taxon>Lactiplantibacillus</taxon>
    </lineage>
</organism>
<sequence length="218" mass="25124">MMKTLLINAHPDFRNAAHYSIQMAQDFLAQFRAAFPSETVDVLNLYDTEIPRATTAELLGVWEKQAAHVSLSATEQHVYDLNQRLLAQFKSHHRIVIATPLHNFNVTSKLKDYMDNILVARETFRYTEAGSVGLMTDDYKVMLLQASGSIYTRNDRYTPMEFSRMYLDKMFTEIMGFDAFYMVRIQGTQTQGVDISQAVRDGHAELTAAFPKFYQRQR</sequence>
<comment type="catalytic activity">
    <reaction evidence="5">
        <text>N,N-dimethyl-1,4-phenylenediamine + anthranilate + 2 NAD(+) = 2-(4-dimethylaminophenyl)diazenylbenzoate + 2 NADH + 2 H(+)</text>
        <dbReference type="Rhea" id="RHEA:55872"/>
        <dbReference type="ChEBI" id="CHEBI:15378"/>
        <dbReference type="ChEBI" id="CHEBI:15783"/>
        <dbReference type="ChEBI" id="CHEBI:16567"/>
        <dbReference type="ChEBI" id="CHEBI:57540"/>
        <dbReference type="ChEBI" id="CHEBI:57945"/>
        <dbReference type="ChEBI" id="CHEBI:71579"/>
        <dbReference type="EC" id="1.7.1.17"/>
    </reaction>
    <physiologicalReaction direction="right-to-left" evidence="5">
        <dbReference type="Rhea" id="RHEA:55874"/>
    </physiologicalReaction>
</comment>
<reference evidence="8 9" key="1">
    <citation type="journal article" date="2023" name="Int. J. Syst. Evol. Microbiol.">
        <title>Lactiplantibacillus brownii sp. nov., a novel psychrotolerant species isolated from sauerkraut.</title>
        <authorList>
            <person name="Heng Y.C."/>
            <person name="Silvaraju S."/>
            <person name="Lee J.K.Y."/>
            <person name="Kittelmann S."/>
        </authorList>
    </citation>
    <scope>NUCLEOTIDE SEQUENCE [LARGE SCALE GENOMIC DNA]</scope>
    <source>
        <strain evidence="8 9">WILCCON 0030</strain>
    </source>
</reference>
<dbReference type="PANTHER" id="PTHR43741:SF4">
    <property type="entry name" value="FMN-DEPENDENT NADH:QUINONE OXIDOREDUCTASE"/>
    <property type="match status" value="1"/>
</dbReference>
<dbReference type="InterPro" id="IPR023048">
    <property type="entry name" value="NADH:quinone_OxRdtase_FMN_depd"/>
</dbReference>
<accession>A0ABU1ABZ8</accession>
<comment type="similarity">
    <text evidence="6">Belongs to the azoreductase type 1 family.</text>
</comment>
<dbReference type="InterPro" id="IPR050104">
    <property type="entry name" value="FMN-dep_NADH:Q_OxRdtase_AzoR1"/>
</dbReference>
<evidence type="ECO:0000256" key="4">
    <source>
        <dbReference type="ARBA" id="ARBA00023027"/>
    </source>
</evidence>
<keyword evidence="2 6" id="KW-0288">FMN</keyword>
<dbReference type="Proteomes" id="UP001227831">
    <property type="component" value="Unassembled WGS sequence"/>
</dbReference>
<evidence type="ECO:0000256" key="5">
    <source>
        <dbReference type="ARBA" id="ARBA00048542"/>
    </source>
</evidence>
<keyword evidence="4 6" id="KW-0520">NAD</keyword>
<comment type="cofactor">
    <cofactor evidence="6">
        <name>FMN</name>
        <dbReference type="ChEBI" id="CHEBI:58210"/>
    </cofactor>
    <text evidence="6">Binds 1 FMN per subunit.</text>
</comment>
<comment type="subunit">
    <text evidence="6">Homodimer.</text>
</comment>
<comment type="function">
    <text evidence="6">Also exhibits azoreductase activity. Catalyzes the reductive cleavage of the azo bond in aromatic azo compounds to the corresponding amines.</text>
</comment>
<keyword evidence="1 6" id="KW-0285">Flavoprotein</keyword>
<dbReference type="InterPro" id="IPR003680">
    <property type="entry name" value="Flavodoxin_fold"/>
</dbReference>
<dbReference type="EC" id="1.7.1.17" evidence="6"/>
<evidence type="ECO:0000259" key="7">
    <source>
        <dbReference type="Pfam" id="PF02525"/>
    </source>
</evidence>
<dbReference type="InterPro" id="IPR029039">
    <property type="entry name" value="Flavoprotein-like_sf"/>
</dbReference>
<evidence type="ECO:0000256" key="1">
    <source>
        <dbReference type="ARBA" id="ARBA00022630"/>
    </source>
</evidence>
<protein>
    <recommendedName>
        <fullName evidence="6">FMN dependent NADH:quinone oxidoreductase</fullName>
        <ecNumber evidence="6">1.6.5.-</ecNumber>
    </recommendedName>
    <alternativeName>
        <fullName evidence="6">Azo-dye reductase</fullName>
    </alternativeName>
    <alternativeName>
        <fullName evidence="6">FMN-dependent NADH-azo compound oxidoreductase</fullName>
    </alternativeName>
    <alternativeName>
        <fullName evidence="6">FMN-dependent NADH-azoreductase</fullName>
        <ecNumber evidence="6">1.7.1.17</ecNumber>
    </alternativeName>
</protein>
<comment type="function">
    <text evidence="6">Quinone reductase that provides resistance to thiol-specific stress caused by electrophilic quinones.</text>
</comment>
<gene>
    <name evidence="6" type="primary">azoR</name>
    <name evidence="8" type="ORF">RA086_12275</name>
</gene>
<proteinExistence type="inferred from homology"/>
<comment type="caution">
    <text evidence="6">Lacks conserved residue(s) required for the propagation of feature annotation.</text>
</comment>
<dbReference type="RefSeq" id="WP_308704070.1">
    <property type="nucleotide sequence ID" value="NZ_AP027463.1"/>
</dbReference>
<evidence type="ECO:0000313" key="8">
    <source>
        <dbReference type="EMBL" id="MDQ7938386.1"/>
    </source>
</evidence>
<dbReference type="SUPFAM" id="SSF52218">
    <property type="entry name" value="Flavoproteins"/>
    <property type="match status" value="1"/>
</dbReference>
<evidence type="ECO:0000256" key="3">
    <source>
        <dbReference type="ARBA" id="ARBA00023002"/>
    </source>
</evidence>
<name>A0ABU1ABZ8_9LACO</name>
<comment type="catalytic activity">
    <reaction evidence="6">
        <text>2 a quinone + NADH + H(+) = 2 a 1,4-benzosemiquinone + NAD(+)</text>
        <dbReference type="Rhea" id="RHEA:65952"/>
        <dbReference type="ChEBI" id="CHEBI:15378"/>
        <dbReference type="ChEBI" id="CHEBI:57540"/>
        <dbReference type="ChEBI" id="CHEBI:57945"/>
        <dbReference type="ChEBI" id="CHEBI:132124"/>
        <dbReference type="ChEBI" id="CHEBI:134225"/>
    </reaction>
</comment>
<dbReference type="HAMAP" id="MF_01216">
    <property type="entry name" value="Azoreductase_type1"/>
    <property type="match status" value="1"/>
</dbReference>
<dbReference type="EMBL" id="JAVCWF010000001">
    <property type="protein sequence ID" value="MDQ7938386.1"/>
    <property type="molecule type" value="Genomic_DNA"/>
</dbReference>
<comment type="caution">
    <text evidence="8">The sequence shown here is derived from an EMBL/GenBank/DDBJ whole genome shotgun (WGS) entry which is preliminary data.</text>
</comment>
<dbReference type="Pfam" id="PF02525">
    <property type="entry name" value="Flavodoxin_2"/>
    <property type="match status" value="1"/>
</dbReference>
<dbReference type="Gene3D" id="3.40.50.360">
    <property type="match status" value="1"/>
</dbReference>
<keyword evidence="9" id="KW-1185">Reference proteome</keyword>
<dbReference type="EC" id="1.6.5.-" evidence="6"/>
<feature type="domain" description="Flavodoxin-like fold" evidence="7">
    <location>
        <begin position="2"/>
        <end position="201"/>
    </location>
</feature>
<evidence type="ECO:0000313" key="9">
    <source>
        <dbReference type="Proteomes" id="UP001227831"/>
    </source>
</evidence>
<evidence type="ECO:0000256" key="6">
    <source>
        <dbReference type="HAMAP-Rule" id="MF_01216"/>
    </source>
</evidence>
<dbReference type="PANTHER" id="PTHR43741">
    <property type="entry name" value="FMN-DEPENDENT NADH-AZOREDUCTASE 1"/>
    <property type="match status" value="1"/>
</dbReference>
<keyword evidence="3 6" id="KW-0560">Oxidoreductase</keyword>